<dbReference type="InterPro" id="IPR011993">
    <property type="entry name" value="PH-like_dom_sf"/>
</dbReference>
<dbReference type="STRING" id="6205.A0A0R3XCH3"/>
<dbReference type="Pfam" id="PF09380">
    <property type="entry name" value="FERM_C"/>
    <property type="match status" value="1"/>
</dbReference>
<reference evidence="7" key="1">
    <citation type="submission" date="2017-02" db="UniProtKB">
        <authorList>
            <consortium name="WormBaseParasite"/>
        </authorList>
    </citation>
    <scope>IDENTIFICATION</scope>
</reference>
<keyword evidence="2" id="KW-1003">Cell membrane</keyword>
<dbReference type="Proteomes" id="UP000274429">
    <property type="component" value="Unassembled WGS sequence"/>
</dbReference>
<comment type="subcellular location">
    <subcellularLocation>
        <location evidence="1">Cell membrane</location>
        <topology evidence="1">Peripheral membrane protein</topology>
    </subcellularLocation>
</comment>
<dbReference type="Gene3D" id="2.30.29.30">
    <property type="entry name" value="Pleckstrin-homology domain (PH domain)/Phosphotyrosine-binding domain (PTB)"/>
    <property type="match status" value="1"/>
</dbReference>
<dbReference type="GO" id="GO:0003779">
    <property type="term" value="F:actin binding"/>
    <property type="evidence" value="ECO:0007669"/>
    <property type="project" value="InterPro"/>
</dbReference>
<organism evidence="7">
    <name type="scientific">Hydatigena taeniaeformis</name>
    <name type="common">Feline tapeworm</name>
    <name type="synonym">Taenia taeniaeformis</name>
    <dbReference type="NCBI Taxonomy" id="6205"/>
    <lineage>
        <taxon>Eukaryota</taxon>
        <taxon>Metazoa</taxon>
        <taxon>Spiralia</taxon>
        <taxon>Lophotrochozoa</taxon>
        <taxon>Platyhelminthes</taxon>
        <taxon>Cestoda</taxon>
        <taxon>Eucestoda</taxon>
        <taxon>Cyclophyllidea</taxon>
        <taxon>Taeniidae</taxon>
        <taxon>Hydatigera</taxon>
    </lineage>
</organism>
<dbReference type="WBParaSite" id="TTAC_0001125001-mRNA-1">
    <property type="protein sequence ID" value="TTAC_0001125001-mRNA-1"/>
    <property type="gene ID" value="TTAC_0001125001"/>
</dbReference>
<gene>
    <name evidence="5" type="ORF">TTAC_LOCUS11233</name>
</gene>
<evidence type="ECO:0000313" key="6">
    <source>
        <dbReference type="Proteomes" id="UP000274429"/>
    </source>
</evidence>
<evidence type="ECO:0000313" key="5">
    <source>
        <dbReference type="EMBL" id="VDM36213.1"/>
    </source>
</evidence>
<keyword evidence="6" id="KW-1185">Reference proteome</keyword>
<evidence type="ECO:0000313" key="7">
    <source>
        <dbReference type="WBParaSite" id="TTAC_0001125001-mRNA-1"/>
    </source>
</evidence>
<evidence type="ECO:0000259" key="4">
    <source>
        <dbReference type="PROSITE" id="PS50057"/>
    </source>
</evidence>
<keyword evidence="3" id="KW-0472">Membrane</keyword>
<reference evidence="5 6" key="2">
    <citation type="submission" date="2018-11" db="EMBL/GenBank/DDBJ databases">
        <authorList>
            <consortium name="Pathogen Informatics"/>
        </authorList>
    </citation>
    <scope>NUCLEOTIDE SEQUENCE [LARGE SCALE GENOMIC DNA]</scope>
</reference>
<dbReference type="AlphaFoldDB" id="A0A0R3XCH3"/>
<feature type="domain" description="FERM" evidence="4">
    <location>
        <begin position="1"/>
        <end position="82"/>
    </location>
</feature>
<dbReference type="EMBL" id="UYWX01023329">
    <property type="protein sequence ID" value="VDM36213.1"/>
    <property type="molecule type" value="Genomic_DNA"/>
</dbReference>
<dbReference type="SMART" id="SM01196">
    <property type="entry name" value="FERM_C"/>
    <property type="match status" value="1"/>
</dbReference>
<dbReference type="PROSITE" id="PS50057">
    <property type="entry name" value="FERM_3"/>
    <property type="match status" value="1"/>
</dbReference>
<protein>
    <submittedName>
        <fullName evidence="7">FERM domain-containing protein</fullName>
    </submittedName>
</protein>
<dbReference type="PANTHER" id="PTHR23281">
    <property type="entry name" value="MERLIN/MOESIN/EZRIN/RADIXIN"/>
    <property type="match status" value="1"/>
</dbReference>
<dbReference type="SUPFAM" id="SSF50729">
    <property type="entry name" value="PH domain-like"/>
    <property type="match status" value="1"/>
</dbReference>
<evidence type="ECO:0000256" key="2">
    <source>
        <dbReference type="ARBA" id="ARBA00022475"/>
    </source>
</evidence>
<evidence type="ECO:0000256" key="3">
    <source>
        <dbReference type="ARBA" id="ARBA00023136"/>
    </source>
</evidence>
<sequence length="90" mass="10315">MSLVLGVDALDSSLYESDNPLDPKIGFPWPEGRNSSFHDKKFITQPADKNTKEFCILVEKSKINKRILALCTSSHELYMRRRKSDSIEVQ</sequence>
<name>A0A0R3XCH3_HYDTA</name>
<dbReference type="InterPro" id="IPR000299">
    <property type="entry name" value="FERM_domain"/>
</dbReference>
<dbReference type="OrthoDB" id="6018897at2759"/>
<dbReference type="InterPro" id="IPR018980">
    <property type="entry name" value="FERM_PH-like_C"/>
</dbReference>
<dbReference type="GO" id="GO:0005886">
    <property type="term" value="C:plasma membrane"/>
    <property type="evidence" value="ECO:0007669"/>
    <property type="project" value="UniProtKB-SubCell"/>
</dbReference>
<accession>A0A0R3XCH3</accession>
<proteinExistence type="predicted"/>
<evidence type="ECO:0000256" key="1">
    <source>
        <dbReference type="ARBA" id="ARBA00004202"/>
    </source>
</evidence>
<dbReference type="InterPro" id="IPR011174">
    <property type="entry name" value="ERM"/>
</dbReference>